<dbReference type="NCBIfam" id="TIGR02727">
    <property type="entry name" value="MTHFS_bact"/>
    <property type="match status" value="1"/>
</dbReference>
<keyword evidence="2 4" id="KW-0547">Nucleotide-binding</keyword>
<reference evidence="6 7" key="2">
    <citation type="submission" date="2017-12" db="EMBL/GenBank/DDBJ databases">
        <title>Revising the taxonomy of the Acinetobacter lwoffii group: the description of Acinetobacter pseudolwoffii sp. nov. and emended description of Acinetobacter lwoffii.</title>
        <authorList>
            <person name="Nemec A."/>
        </authorList>
    </citation>
    <scope>NUCLEOTIDE SEQUENCE [LARGE SCALE GENOMIC DNA]</scope>
    <source>
        <strain evidence="6 7">ANC 5347</strain>
    </source>
</reference>
<evidence type="ECO:0000256" key="4">
    <source>
        <dbReference type="PIRSR" id="PIRSR006806-1"/>
    </source>
</evidence>
<dbReference type="EMBL" id="PGOZ01000002">
    <property type="protein sequence ID" value="PJI33462.1"/>
    <property type="molecule type" value="Genomic_DNA"/>
</dbReference>
<dbReference type="SUPFAM" id="SSF100950">
    <property type="entry name" value="NagB/RpiA/CoA transferase-like"/>
    <property type="match status" value="1"/>
</dbReference>
<comment type="catalytic activity">
    <reaction evidence="5">
        <text>(6S)-5-formyl-5,6,7,8-tetrahydrofolate + ATP = (6R)-5,10-methenyltetrahydrofolate + ADP + phosphate</text>
        <dbReference type="Rhea" id="RHEA:10488"/>
        <dbReference type="ChEBI" id="CHEBI:30616"/>
        <dbReference type="ChEBI" id="CHEBI:43474"/>
        <dbReference type="ChEBI" id="CHEBI:57455"/>
        <dbReference type="ChEBI" id="CHEBI:57457"/>
        <dbReference type="ChEBI" id="CHEBI:456216"/>
        <dbReference type="EC" id="6.3.3.2"/>
    </reaction>
</comment>
<protein>
    <recommendedName>
        <fullName evidence="5">5-formyltetrahydrofolate cyclo-ligase</fullName>
        <ecNumber evidence="5">6.3.3.2</ecNumber>
    </recommendedName>
</protein>
<dbReference type="GO" id="GO:0005524">
    <property type="term" value="F:ATP binding"/>
    <property type="evidence" value="ECO:0007669"/>
    <property type="project" value="UniProtKB-KW"/>
</dbReference>
<dbReference type="RefSeq" id="WP_100357238.1">
    <property type="nucleotide sequence ID" value="NZ_PGOZ01000002.1"/>
</dbReference>
<feature type="binding site" evidence="4">
    <location>
        <position position="54"/>
    </location>
    <ligand>
        <name>substrate</name>
    </ligand>
</feature>
<keyword evidence="6" id="KW-0436">Ligase</keyword>
<keyword evidence="5" id="KW-0479">Metal-binding</keyword>
<dbReference type="GO" id="GO:0030272">
    <property type="term" value="F:5-formyltetrahydrofolate cyclo-ligase activity"/>
    <property type="evidence" value="ECO:0007669"/>
    <property type="project" value="UniProtKB-EC"/>
</dbReference>
<dbReference type="GO" id="GO:0009396">
    <property type="term" value="P:folic acid-containing compound biosynthetic process"/>
    <property type="evidence" value="ECO:0007669"/>
    <property type="project" value="TreeGrafter"/>
</dbReference>
<name>A0A2H9UP27_9GAMM</name>
<proteinExistence type="inferred from homology"/>
<dbReference type="AlphaFoldDB" id="A0A2H9UP27"/>
<dbReference type="PANTHER" id="PTHR23407">
    <property type="entry name" value="ATPASE INHIBITOR/5-FORMYLTETRAHYDROFOLATE CYCLO-LIGASE"/>
    <property type="match status" value="1"/>
</dbReference>
<dbReference type="Proteomes" id="UP000242351">
    <property type="component" value="Unassembled WGS sequence"/>
</dbReference>
<evidence type="ECO:0000256" key="1">
    <source>
        <dbReference type="ARBA" id="ARBA00010638"/>
    </source>
</evidence>
<comment type="caution">
    <text evidence="6">The sequence shown here is derived from an EMBL/GenBank/DDBJ whole genome shotgun (WGS) entry which is preliminary data.</text>
</comment>
<dbReference type="InterPro" id="IPR024185">
    <property type="entry name" value="FTHF_cligase-like_sf"/>
</dbReference>
<dbReference type="GO" id="GO:0046872">
    <property type="term" value="F:metal ion binding"/>
    <property type="evidence" value="ECO:0007669"/>
    <property type="project" value="UniProtKB-KW"/>
</dbReference>
<dbReference type="EC" id="6.3.3.2" evidence="5"/>
<sequence length="193" mass="22668">MTIQELRRYLRKTRRHLSKFEQRQAAQKVLNRLIRSPQFIHAKHIGIYLHAFGEIHTHTIIERCFKLGKQVYLPAVCDMNQQLVWIRISQHQYRNKRFAYHRLGMREPMTTRGTHVSKLDLLIMPLLACDHSGTRIGMGGGFYDRTLASAPGRPFRLGLAHDFQLLAQPLKRETWDQPLDALITPTIFIKFKR</sequence>
<accession>A0A2H9UP27</accession>
<feature type="binding site" evidence="4">
    <location>
        <position position="49"/>
    </location>
    <ligand>
        <name>substrate</name>
    </ligand>
</feature>
<keyword evidence="5" id="KW-0460">Magnesium</keyword>
<dbReference type="PANTHER" id="PTHR23407:SF1">
    <property type="entry name" value="5-FORMYLTETRAHYDROFOLATE CYCLO-LIGASE"/>
    <property type="match status" value="1"/>
</dbReference>
<dbReference type="GO" id="GO:0035999">
    <property type="term" value="P:tetrahydrofolate interconversion"/>
    <property type="evidence" value="ECO:0007669"/>
    <property type="project" value="TreeGrafter"/>
</dbReference>
<feature type="binding site" evidence="4">
    <location>
        <begin position="135"/>
        <end position="143"/>
    </location>
    <ligand>
        <name>ATP</name>
        <dbReference type="ChEBI" id="CHEBI:30616"/>
    </ligand>
</feature>
<dbReference type="PIRSF" id="PIRSF006806">
    <property type="entry name" value="FTHF_cligase"/>
    <property type="match status" value="1"/>
</dbReference>
<dbReference type="InterPro" id="IPR002698">
    <property type="entry name" value="FTHF_cligase"/>
</dbReference>
<comment type="similarity">
    <text evidence="1 5">Belongs to the 5-formyltetrahydrofolate cyclo-ligase family.</text>
</comment>
<evidence type="ECO:0000256" key="2">
    <source>
        <dbReference type="ARBA" id="ARBA00022741"/>
    </source>
</evidence>
<organism evidence="6 7">
    <name type="scientific">Acinetobacter pseudolwoffii</name>
    <dbReference type="NCBI Taxonomy" id="2053287"/>
    <lineage>
        <taxon>Bacteria</taxon>
        <taxon>Pseudomonadati</taxon>
        <taxon>Pseudomonadota</taxon>
        <taxon>Gammaproteobacteria</taxon>
        <taxon>Moraxellales</taxon>
        <taxon>Moraxellaceae</taxon>
        <taxon>Acinetobacter</taxon>
    </lineage>
</organism>
<keyword evidence="3 4" id="KW-0067">ATP-binding</keyword>
<comment type="cofactor">
    <cofactor evidence="5">
        <name>Mg(2+)</name>
        <dbReference type="ChEBI" id="CHEBI:18420"/>
    </cofactor>
</comment>
<dbReference type="InterPro" id="IPR037171">
    <property type="entry name" value="NagB/RpiA_transferase-like"/>
</dbReference>
<evidence type="ECO:0000313" key="6">
    <source>
        <dbReference type="EMBL" id="PJI33462.1"/>
    </source>
</evidence>
<dbReference type="Gene3D" id="3.40.50.10420">
    <property type="entry name" value="NagB/RpiA/CoA transferase-like"/>
    <property type="match status" value="1"/>
</dbReference>
<evidence type="ECO:0000256" key="3">
    <source>
        <dbReference type="ARBA" id="ARBA00022840"/>
    </source>
</evidence>
<reference evidence="6 7" key="1">
    <citation type="submission" date="2017-11" db="EMBL/GenBank/DDBJ databases">
        <authorList>
            <person name="Han C.G."/>
        </authorList>
    </citation>
    <scope>NUCLEOTIDE SEQUENCE [LARGE SCALE GENOMIC DNA]</scope>
    <source>
        <strain evidence="6 7">ANC 5347</strain>
    </source>
</reference>
<dbReference type="Pfam" id="PF01812">
    <property type="entry name" value="5-FTHF_cyc-lig"/>
    <property type="match status" value="1"/>
</dbReference>
<gene>
    <name evidence="6" type="ORF">CU320_03415</name>
</gene>
<evidence type="ECO:0000256" key="5">
    <source>
        <dbReference type="RuleBase" id="RU361279"/>
    </source>
</evidence>
<evidence type="ECO:0000313" key="7">
    <source>
        <dbReference type="Proteomes" id="UP000242351"/>
    </source>
</evidence>